<dbReference type="GO" id="GO:0016491">
    <property type="term" value="F:oxidoreductase activity"/>
    <property type="evidence" value="ECO:0007669"/>
    <property type="project" value="UniProtKB-KW"/>
</dbReference>
<dbReference type="PANTHER" id="PTHR43809:SF1">
    <property type="entry name" value="NITRITE REDUCTASE (NADH) LARGE SUBUNIT"/>
    <property type="match status" value="1"/>
</dbReference>
<evidence type="ECO:0000256" key="3">
    <source>
        <dbReference type="ARBA" id="ARBA00023002"/>
    </source>
</evidence>
<dbReference type="InterPro" id="IPR052034">
    <property type="entry name" value="NasD-like"/>
</dbReference>
<evidence type="ECO:0000256" key="4">
    <source>
        <dbReference type="ARBA" id="ARBA00023004"/>
    </source>
</evidence>
<proteinExistence type="predicted"/>
<dbReference type="EMBL" id="CAADJD010000013">
    <property type="protein sequence ID" value="VFS58961.1"/>
    <property type="molecule type" value="Genomic_DNA"/>
</dbReference>
<protein>
    <submittedName>
        <fullName evidence="6">Nitrite reductase subunit NirD</fullName>
    </submittedName>
</protein>
<evidence type="ECO:0000256" key="1">
    <source>
        <dbReference type="ARBA" id="ARBA00022617"/>
    </source>
</evidence>
<dbReference type="SUPFAM" id="SSF55124">
    <property type="entry name" value="Nitrite/Sulfite reductase N-terminal domain-like"/>
    <property type="match status" value="1"/>
</dbReference>
<keyword evidence="7" id="KW-1185">Reference proteome</keyword>
<keyword evidence="4" id="KW-0408">Iron</keyword>
<accession>A0A485AF27</accession>
<dbReference type="PANTHER" id="PTHR43809">
    <property type="entry name" value="NITRITE REDUCTASE (NADH) LARGE SUBUNIT"/>
    <property type="match status" value="1"/>
</dbReference>
<evidence type="ECO:0000313" key="6">
    <source>
        <dbReference type="EMBL" id="VFS58961.1"/>
    </source>
</evidence>
<dbReference type="GO" id="GO:0046872">
    <property type="term" value="F:metal ion binding"/>
    <property type="evidence" value="ECO:0007669"/>
    <property type="project" value="UniProtKB-KW"/>
</dbReference>
<evidence type="ECO:0000256" key="2">
    <source>
        <dbReference type="ARBA" id="ARBA00022723"/>
    </source>
</evidence>
<keyword evidence="3" id="KW-0560">Oxidoreductase</keyword>
<dbReference type="AlphaFoldDB" id="A0A485AF27"/>
<sequence>MAVSPLVTQVLNAELAKQGIEVNHSLCEHFAFTRQELYHLIRVEGIKSFDELLAKYGKGYGCEVCKPTVGSLLASCWNEFILKPQHTPLQDTNDNFLAKHPERRYLLRDPALRRRRNHAGRPGSCRSYRPRV</sequence>
<evidence type="ECO:0000313" key="7">
    <source>
        <dbReference type="Proteomes" id="UP000401081"/>
    </source>
</evidence>
<dbReference type="InterPro" id="IPR036136">
    <property type="entry name" value="Nit/Sulf_reduc_fer-like_dom_sf"/>
</dbReference>
<evidence type="ECO:0000256" key="5">
    <source>
        <dbReference type="ARBA" id="ARBA00023014"/>
    </source>
</evidence>
<name>A0A485AF27_KLUCR</name>
<keyword evidence="1" id="KW-0349">Heme</keyword>
<dbReference type="GO" id="GO:0051536">
    <property type="term" value="F:iron-sulfur cluster binding"/>
    <property type="evidence" value="ECO:0007669"/>
    <property type="project" value="UniProtKB-KW"/>
</dbReference>
<gene>
    <name evidence="6" type="ORF">NCTC12993_01166</name>
</gene>
<keyword evidence="2" id="KW-0479">Metal-binding</keyword>
<organism evidence="6 7">
    <name type="scientific">Kluyvera cryocrescens</name>
    <name type="common">Kluyvera citrophila</name>
    <dbReference type="NCBI Taxonomy" id="580"/>
    <lineage>
        <taxon>Bacteria</taxon>
        <taxon>Pseudomonadati</taxon>
        <taxon>Pseudomonadota</taxon>
        <taxon>Gammaproteobacteria</taxon>
        <taxon>Enterobacterales</taxon>
        <taxon>Enterobacteriaceae</taxon>
        <taxon>Kluyvera</taxon>
    </lineage>
</organism>
<reference evidence="6 7" key="1">
    <citation type="submission" date="2019-03" db="EMBL/GenBank/DDBJ databases">
        <authorList>
            <consortium name="Pathogen Informatics"/>
        </authorList>
    </citation>
    <scope>NUCLEOTIDE SEQUENCE [LARGE SCALE GENOMIC DNA]</scope>
    <source>
        <strain evidence="6 7">NCTC12993</strain>
    </source>
</reference>
<dbReference type="CDD" id="cd19944">
    <property type="entry name" value="NirB_Fer2_BFD-like_2"/>
    <property type="match status" value="1"/>
</dbReference>
<keyword evidence="5" id="KW-0411">Iron-sulfur</keyword>
<dbReference type="Proteomes" id="UP000401081">
    <property type="component" value="Unassembled WGS sequence"/>
</dbReference>